<evidence type="ECO:0000256" key="1">
    <source>
        <dbReference type="ARBA" id="ARBA00023224"/>
    </source>
</evidence>
<dbReference type="SUPFAM" id="SSF58104">
    <property type="entry name" value="Methyl-accepting chemotaxis protein (MCP) signaling domain"/>
    <property type="match status" value="1"/>
</dbReference>
<comment type="caution">
    <text evidence="5">The sequence shown here is derived from an EMBL/GenBank/DDBJ whole genome shotgun (WGS) entry which is preliminary data.</text>
</comment>
<proteinExistence type="inferred from homology"/>
<keyword evidence="6" id="KW-1185">Reference proteome</keyword>
<reference evidence="5 6" key="1">
    <citation type="submission" date="2024-08" db="EMBL/GenBank/DDBJ databases">
        <title>Clostridium lapicellarii sp. nov., and Clostridium renhuaiense sp. nov., two species isolated from the mud in a fermentation cellar used for producing sauce-flavour Chinese liquors.</title>
        <authorList>
            <person name="Yang F."/>
            <person name="Wang H."/>
            <person name="Chen L.Q."/>
            <person name="Zhou N."/>
            <person name="Lu J.J."/>
            <person name="Pu X.X."/>
            <person name="Wan B."/>
            <person name="Wang L."/>
            <person name="Liu S.J."/>
        </authorList>
    </citation>
    <scope>NUCLEOTIDE SEQUENCE [LARGE SCALE GENOMIC DNA]</scope>
    <source>
        <strain evidence="5 6">MT-5</strain>
    </source>
</reference>
<dbReference type="PANTHER" id="PTHR32089:SF112">
    <property type="entry name" value="LYSOZYME-LIKE PROTEIN-RELATED"/>
    <property type="match status" value="1"/>
</dbReference>
<dbReference type="PANTHER" id="PTHR32089">
    <property type="entry name" value="METHYL-ACCEPTING CHEMOTAXIS PROTEIN MCPB"/>
    <property type="match status" value="1"/>
</dbReference>
<dbReference type="Gene3D" id="1.10.287.950">
    <property type="entry name" value="Methyl-accepting chemotaxis protein"/>
    <property type="match status" value="1"/>
</dbReference>
<evidence type="ECO:0000259" key="4">
    <source>
        <dbReference type="PROSITE" id="PS50111"/>
    </source>
</evidence>
<organism evidence="5 6">
    <name type="scientific">Clostridium moutaii</name>
    <dbReference type="NCBI Taxonomy" id="3240932"/>
    <lineage>
        <taxon>Bacteria</taxon>
        <taxon>Bacillati</taxon>
        <taxon>Bacillota</taxon>
        <taxon>Clostridia</taxon>
        <taxon>Eubacteriales</taxon>
        <taxon>Clostridiaceae</taxon>
        <taxon>Clostridium</taxon>
    </lineage>
</organism>
<dbReference type="Pfam" id="PF00015">
    <property type="entry name" value="MCPsignal"/>
    <property type="match status" value="1"/>
</dbReference>
<protein>
    <submittedName>
        <fullName evidence="5">Methyl-accepting chemotaxis protein</fullName>
    </submittedName>
</protein>
<name>A0ABV4BRF6_9CLOT</name>
<feature type="domain" description="Methyl-accepting transducer" evidence="4">
    <location>
        <begin position="1"/>
        <end position="58"/>
    </location>
</feature>
<dbReference type="PROSITE" id="PS50111">
    <property type="entry name" value="CHEMOTAXIS_TRANSDUC_2"/>
    <property type="match status" value="1"/>
</dbReference>
<evidence type="ECO:0000256" key="2">
    <source>
        <dbReference type="ARBA" id="ARBA00029447"/>
    </source>
</evidence>
<evidence type="ECO:0000256" key="3">
    <source>
        <dbReference type="PROSITE-ProRule" id="PRU00284"/>
    </source>
</evidence>
<evidence type="ECO:0000313" key="6">
    <source>
        <dbReference type="Proteomes" id="UP001564657"/>
    </source>
</evidence>
<evidence type="ECO:0000313" key="5">
    <source>
        <dbReference type="EMBL" id="MEY8001349.1"/>
    </source>
</evidence>
<keyword evidence="1 3" id="KW-0807">Transducer</keyword>
<dbReference type="InterPro" id="IPR004090">
    <property type="entry name" value="Chemotax_Me-accpt_rcpt"/>
</dbReference>
<sequence>MADTVNEISKSTNLLSLNASVEAAKAKESGSGFAVVANEIRKLAKSSSEQASEIQNIVIVNDIKDEITSISISMNNDINIQNKKIIDIQNIVKKISIISENTTSSTQLE</sequence>
<dbReference type="PRINTS" id="PR00260">
    <property type="entry name" value="CHEMTRNSDUCR"/>
</dbReference>
<dbReference type="EMBL" id="JBGEWD010000017">
    <property type="protein sequence ID" value="MEY8001349.1"/>
    <property type="molecule type" value="Genomic_DNA"/>
</dbReference>
<gene>
    <name evidence="5" type="ORF">AB8U03_14305</name>
</gene>
<dbReference type="Proteomes" id="UP001564657">
    <property type="component" value="Unassembled WGS sequence"/>
</dbReference>
<comment type="similarity">
    <text evidence="2">Belongs to the methyl-accepting chemotaxis (MCP) protein family.</text>
</comment>
<accession>A0ABV4BRF6</accession>
<dbReference type="InterPro" id="IPR004089">
    <property type="entry name" value="MCPsignal_dom"/>
</dbReference>